<sequence>MGYRPTSQVSTDQSLDQSMSDWSNHTSRNSVQAQKGLPSQPPAQQIPNLKPRTPGDGAANLAYWKQEQNSSEDAKIESVGRRNLENGENKVVLRVHQADRTTKAVFINQNTDASEVMLTLAAKNFLPVSTKFAIVEKVPSMKLERCFEDNEIIQECILSWPLNCENLVFFEEREDMYGILENPKDILESDGASRLPAFKEHLYVLEENNRWKRRYCVLRTSGLYASKLVDLSDKKAEVQYLRKLFTMNGFPGAFV</sequence>
<feature type="compositionally biased region" description="Polar residues" evidence="1">
    <location>
        <begin position="1"/>
        <end position="33"/>
    </location>
</feature>
<organism evidence="3 4">
    <name type="scientific">Dibothriocephalus latus</name>
    <name type="common">Fish tapeworm</name>
    <name type="synonym">Diphyllobothrium latum</name>
    <dbReference type="NCBI Taxonomy" id="60516"/>
    <lineage>
        <taxon>Eukaryota</taxon>
        <taxon>Metazoa</taxon>
        <taxon>Spiralia</taxon>
        <taxon>Lophotrochozoa</taxon>
        <taxon>Platyhelminthes</taxon>
        <taxon>Cestoda</taxon>
        <taxon>Eucestoda</taxon>
        <taxon>Diphyllobothriidea</taxon>
        <taxon>Diphyllobothriidae</taxon>
        <taxon>Dibothriocephalus</taxon>
    </lineage>
</organism>
<name>A0A3P6V2V6_DIBLA</name>
<dbReference type="EMBL" id="UYRU01044427">
    <property type="protein sequence ID" value="VDK86458.1"/>
    <property type="molecule type" value="Genomic_DNA"/>
</dbReference>
<gene>
    <name evidence="3" type="ORF">DILT_LOCUS3881</name>
</gene>
<feature type="domain" description="Ras-associating" evidence="2">
    <location>
        <begin position="89"/>
        <end position="175"/>
    </location>
</feature>
<dbReference type="PANTHER" id="PTHR11243">
    <property type="entry name" value="GROWTH FACTOR RECEPTOR-BOUND PROTEIN"/>
    <property type="match status" value="1"/>
</dbReference>
<evidence type="ECO:0000313" key="3">
    <source>
        <dbReference type="EMBL" id="VDK86458.1"/>
    </source>
</evidence>
<dbReference type="SMART" id="SM00314">
    <property type="entry name" value="RA"/>
    <property type="match status" value="1"/>
</dbReference>
<dbReference type="PROSITE" id="PS50200">
    <property type="entry name" value="RA"/>
    <property type="match status" value="1"/>
</dbReference>
<dbReference type="SUPFAM" id="SSF54236">
    <property type="entry name" value="Ubiquitin-like"/>
    <property type="match status" value="1"/>
</dbReference>
<dbReference type="Gene3D" id="2.30.29.30">
    <property type="entry name" value="Pleckstrin-homology domain (PH domain)/Phosphotyrosine-binding domain (PTB)"/>
    <property type="match status" value="1"/>
</dbReference>
<accession>A0A3P6V2V6</accession>
<dbReference type="GO" id="GO:0007165">
    <property type="term" value="P:signal transduction"/>
    <property type="evidence" value="ECO:0007669"/>
    <property type="project" value="InterPro"/>
</dbReference>
<dbReference type="Gene3D" id="3.10.20.90">
    <property type="entry name" value="Phosphatidylinositol 3-kinase Catalytic Subunit, Chain A, domain 1"/>
    <property type="match status" value="1"/>
</dbReference>
<dbReference type="InterPro" id="IPR039664">
    <property type="entry name" value="GRB/APBB1IP"/>
</dbReference>
<dbReference type="InterPro" id="IPR000159">
    <property type="entry name" value="RA_dom"/>
</dbReference>
<keyword evidence="4" id="KW-1185">Reference proteome</keyword>
<proteinExistence type="predicted"/>
<protein>
    <recommendedName>
        <fullName evidence="2">Ras-associating domain-containing protein</fullName>
    </recommendedName>
</protein>
<evidence type="ECO:0000256" key="1">
    <source>
        <dbReference type="SAM" id="MobiDB-lite"/>
    </source>
</evidence>
<evidence type="ECO:0000259" key="2">
    <source>
        <dbReference type="PROSITE" id="PS50200"/>
    </source>
</evidence>
<dbReference type="PANTHER" id="PTHR11243:SF23">
    <property type="entry name" value="LD06925P"/>
    <property type="match status" value="1"/>
</dbReference>
<dbReference type="AlphaFoldDB" id="A0A3P6V2V6"/>
<reference evidence="3 4" key="1">
    <citation type="submission" date="2018-11" db="EMBL/GenBank/DDBJ databases">
        <authorList>
            <consortium name="Pathogen Informatics"/>
        </authorList>
    </citation>
    <scope>NUCLEOTIDE SEQUENCE [LARGE SCALE GENOMIC DNA]</scope>
</reference>
<dbReference type="Pfam" id="PF21989">
    <property type="entry name" value="RA_2"/>
    <property type="match status" value="1"/>
</dbReference>
<feature type="region of interest" description="Disordered" evidence="1">
    <location>
        <begin position="1"/>
        <end position="58"/>
    </location>
</feature>
<dbReference type="InterPro" id="IPR011993">
    <property type="entry name" value="PH-like_dom_sf"/>
</dbReference>
<evidence type="ECO:0000313" key="4">
    <source>
        <dbReference type="Proteomes" id="UP000281553"/>
    </source>
</evidence>
<dbReference type="Proteomes" id="UP000281553">
    <property type="component" value="Unassembled WGS sequence"/>
</dbReference>
<dbReference type="InterPro" id="IPR029071">
    <property type="entry name" value="Ubiquitin-like_domsf"/>
</dbReference>
<dbReference type="OrthoDB" id="6288217at2759"/>